<proteinExistence type="predicted"/>
<name>A0ACD2ZXY8_9AGAR</name>
<accession>A0ACD2ZXY8</accession>
<dbReference type="EMBL" id="ML209513">
    <property type="protein sequence ID" value="TFK58246.1"/>
    <property type="molecule type" value="Genomic_DNA"/>
</dbReference>
<reference evidence="1 2" key="1">
    <citation type="journal article" date="2019" name="Nat. Ecol. Evol.">
        <title>Megaphylogeny resolves global patterns of mushroom evolution.</title>
        <authorList>
            <person name="Varga T."/>
            <person name="Krizsan K."/>
            <person name="Foldi C."/>
            <person name="Dima B."/>
            <person name="Sanchez-Garcia M."/>
            <person name="Sanchez-Ramirez S."/>
            <person name="Szollosi G.J."/>
            <person name="Szarkandi J.G."/>
            <person name="Papp V."/>
            <person name="Albert L."/>
            <person name="Andreopoulos W."/>
            <person name="Angelini C."/>
            <person name="Antonin V."/>
            <person name="Barry K.W."/>
            <person name="Bougher N.L."/>
            <person name="Buchanan P."/>
            <person name="Buyck B."/>
            <person name="Bense V."/>
            <person name="Catcheside P."/>
            <person name="Chovatia M."/>
            <person name="Cooper J."/>
            <person name="Damon W."/>
            <person name="Desjardin D."/>
            <person name="Finy P."/>
            <person name="Geml J."/>
            <person name="Haridas S."/>
            <person name="Hughes K."/>
            <person name="Justo A."/>
            <person name="Karasinski D."/>
            <person name="Kautmanova I."/>
            <person name="Kiss B."/>
            <person name="Kocsube S."/>
            <person name="Kotiranta H."/>
            <person name="LaButti K.M."/>
            <person name="Lechner B.E."/>
            <person name="Liimatainen K."/>
            <person name="Lipzen A."/>
            <person name="Lukacs Z."/>
            <person name="Mihaltcheva S."/>
            <person name="Morgado L.N."/>
            <person name="Niskanen T."/>
            <person name="Noordeloos M.E."/>
            <person name="Ohm R.A."/>
            <person name="Ortiz-Santana B."/>
            <person name="Ovrebo C."/>
            <person name="Racz N."/>
            <person name="Riley R."/>
            <person name="Savchenko A."/>
            <person name="Shiryaev A."/>
            <person name="Soop K."/>
            <person name="Spirin V."/>
            <person name="Szebenyi C."/>
            <person name="Tomsovsky M."/>
            <person name="Tulloss R.E."/>
            <person name="Uehling J."/>
            <person name="Grigoriev I.V."/>
            <person name="Vagvolgyi C."/>
            <person name="Papp T."/>
            <person name="Martin F.M."/>
            <person name="Miettinen O."/>
            <person name="Hibbett D.S."/>
            <person name="Nagy L.G."/>
        </authorList>
    </citation>
    <scope>NUCLEOTIDE SEQUENCE [LARGE SCALE GENOMIC DNA]</scope>
    <source>
        <strain evidence="1 2">NL-1719</strain>
    </source>
</reference>
<evidence type="ECO:0000313" key="2">
    <source>
        <dbReference type="Proteomes" id="UP000308600"/>
    </source>
</evidence>
<gene>
    <name evidence="1" type="ORF">BDN72DRAFT_866098</name>
</gene>
<keyword evidence="2" id="KW-1185">Reference proteome</keyword>
<organism evidence="1 2">
    <name type="scientific">Pluteus cervinus</name>
    <dbReference type="NCBI Taxonomy" id="181527"/>
    <lineage>
        <taxon>Eukaryota</taxon>
        <taxon>Fungi</taxon>
        <taxon>Dikarya</taxon>
        <taxon>Basidiomycota</taxon>
        <taxon>Agaricomycotina</taxon>
        <taxon>Agaricomycetes</taxon>
        <taxon>Agaricomycetidae</taxon>
        <taxon>Agaricales</taxon>
        <taxon>Pluteineae</taxon>
        <taxon>Pluteaceae</taxon>
        <taxon>Pluteus</taxon>
    </lineage>
</organism>
<dbReference type="Proteomes" id="UP000308600">
    <property type="component" value="Unassembled WGS sequence"/>
</dbReference>
<evidence type="ECO:0000313" key="1">
    <source>
        <dbReference type="EMBL" id="TFK58246.1"/>
    </source>
</evidence>
<sequence length="143" mass="16250">MSSPVLLMPELMELTLAYLSPFDIFHFKQVCRWFRALGDTFCTHAYSIDRVLGAFFPGAIASFQSTQKRTGAIISGSVALRFFDRLAFANDYDLDIYVRNGRDGPMIKWLLAAGYQAVKKEEKKELEDPEDVDNITPPSHDYT</sequence>
<feature type="non-terminal residue" evidence="1">
    <location>
        <position position="143"/>
    </location>
</feature>
<protein>
    <submittedName>
        <fullName evidence="1">Uncharacterized protein</fullName>
    </submittedName>
</protein>